<dbReference type="GO" id="GO:0042597">
    <property type="term" value="C:periplasmic space"/>
    <property type="evidence" value="ECO:0007669"/>
    <property type="project" value="UniProtKB-SubCell"/>
</dbReference>
<evidence type="ECO:0000256" key="11">
    <source>
        <dbReference type="ARBA" id="ARBA00023251"/>
    </source>
</evidence>
<evidence type="ECO:0000256" key="13">
    <source>
        <dbReference type="SAM" id="SignalP"/>
    </source>
</evidence>
<evidence type="ECO:0000259" key="14">
    <source>
        <dbReference type="SMART" id="SM00849"/>
    </source>
</evidence>
<comment type="subcellular location">
    <subcellularLocation>
        <location evidence="3">Periplasm</location>
    </subcellularLocation>
</comment>
<dbReference type="GO" id="GO:0017001">
    <property type="term" value="P:antibiotic catabolic process"/>
    <property type="evidence" value="ECO:0007669"/>
    <property type="project" value="InterPro"/>
</dbReference>
<evidence type="ECO:0000256" key="12">
    <source>
        <dbReference type="SAM" id="MobiDB-lite"/>
    </source>
</evidence>
<dbReference type="GO" id="GO:0008270">
    <property type="term" value="F:zinc ion binding"/>
    <property type="evidence" value="ECO:0007669"/>
    <property type="project" value="InterPro"/>
</dbReference>
<comment type="catalytic activity">
    <reaction evidence="1">
        <text>a beta-lactam + H2O = a substituted beta-amino acid</text>
        <dbReference type="Rhea" id="RHEA:20401"/>
        <dbReference type="ChEBI" id="CHEBI:15377"/>
        <dbReference type="ChEBI" id="CHEBI:35627"/>
        <dbReference type="ChEBI" id="CHEBI:140347"/>
        <dbReference type="EC" id="3.5.2.6"/>
    </reaction>
</comment>
<evidence type="ECO:0000256" key="4">
    <source>
        <dbReference type="ARBA" id="ARBA00005250"/>
    </source>
</evidence>
<evidence type="ECO:0000256" key="8">
    <source>
        <dbReference type="ARBA" id="ARBA00022764"/>
    </source>
</evidence>
<evidence type="ECO:0000256" key="1">
    <source>
        <dbReference type="ARBA" id="ARBA00001526"/>
    </source>
</evidence>
<keyword evidence="10" id="KW-0862">Zinc</keyword>
<dbReference type="AlphaFoldDB" id="A0A085WKU9"/>
<dbReference type="InterPro" id="IPR001018">
    <property type="entry name" value="Beta-lactamase_class-B_CS"/>
</dbReference>
<dbReference type="GO" id="GO:0008800">
    <property type="term" value="F:beta-lactamase activity"/>
    <property type="evidence" value="ECO:0007669"/>
    <property type="project" value="UniProtKB-EC"/>
</dbReference>
<dbReference type="Gene3D" id="3.60.15.10">
    <property type="entry name" value="Ribonuclease Z/Hydroxyacylglutathione hydrolase-like"/>
    <property type="match status" value="1"/>
</dbReference>
<dbReference type="PANTHER" id="PTHR42951">
    <property type="entry name" value="METALLO-BETA-LACTAMASE DOMAIN-CONTAINING"/>
    <property type="match status" value="1"/>
</dbReference>
<gene>
    <name evidence="15" type="ORF">DB31_7549</name>
</gene>
<proteinExistence type="inferred from homology"/>
<sequence>MRKLSSTRWSPLRTLRAVTLGFALVAAGCEGDAGPQGEQGPQGAPGTDATVDPSLGTADKAFAGIGGKAAVQGLQNFELTVSGQAYTAGEGFRPSDPPLMGSTSNGTTISYDVAGNKLAIHHKRTLTLFFPLQQDFKEIVNGNDGFLDGTESLFGAPGGPLLSDRTAAIRRQQRFLNPHLILKDIAANPSIATDGGSALLDGSLHNLLVVSDSVHPITLYVNAKTGKLAKLSTLENEPLHRDVPVEVFYEGWETTSSGLLFPKNVYMGVDGHLVSSETRKTVTVNGTLAASLFQLPSGTNLPPYNAEDAARGASQHVFHQVFASFGIPLDGVDLTTSETVLTPGVHYLRGYSHNTLVVEQANGIVVLEAPLYPERSDAIINWIKAKFPNKPITHVLATHHHSDHAGGLRSYVAQGTKVVAHESLTSFYQELFRAPSTLRPDALAQKPTAPTIVPVAIGTPLRLDDASHPVVAYNLPNTHAADMLLFYLPNDKIAFASDLFNPGQGGFGNGPKELYTAIKTTYSLDVTTVTGGHGNTSSLADLQQAAGM</sequence>
<organism evidence="15 16">
    <name type="scientific">Hyalangium minutum</name>
    <dbReference type="NCBI Taxonomy" id="394096"/>
    <lineage>
        <taxon>Bacteria</taxon>
        <taxon>Pseudomonadati</taxon>
        <taxon>Myxococcota</taxon>
        <taxon>Myxococcia</taxon>
        <taxon>Myxococcales</taxon>
        <taxon>Cystobacterineae</taxon>
        <taxon>Archangiaceae</taxon>
        <taxon>Hyalangium</taxon>
    </lineage>
</organism>
<dbReference type="InterPro" id="IPR001279">
    <property type="entry name" value="Metallo-B-lactamas"/>
</dbReference>
<evidence type="ECO:0000256" key="7">
    <source>
        <dbReference type="ARBA" id="ARBA00022729"/>
    </source>
</evidence>
<name>A0A085WKU9_9BACT</name>
<feature type="signal peptide" evidence="13">
    <location>
        <begin position="1"/>
        <end position="26"/>
    </location>
</feature>
<reference evidence="15 16" key="1">
    <citation type="submission" date="2014-04" db="EMBL/GenBank/DDBJ databases">
        <title>Genome assembly of Hyalangium minutum DSM 14724.</title>
        <authorList>
            <person name="Sharma G."/>
            <person name="Subramanian S."/>
        </authorList>
    </citation>
    <scope>NUCLEOTIDE SEQUENCE [LARGE SCALE GENOMIC DNA]</scope>
    <source>
        <strain evidence="15 16">DSM 14724</strain>
    </source>
</reference>
<evidence type="ECO:0000256" key="5">
    <source>
        <dbReference type="ARBA" id="ARBA00012865"/>
    </source>
</evidence>
<dbReference type="InterPro" id="IPR036866">
    <property type="entry name" value="RibonucZ/Hydroxyglut_hydro"/>
</dbReference>
<dbReference type="PROSITE" id="PS51257">
    <property type="entry name" value="PROKAR_LIPOPROTEIN"/>
    <property type="match status" value="1"/>
</dbReference>
<feature type="chain" id="PRO_5001799723" description="beta-lactamase" evidence="13">
    <location>
        <begin position="27"/>
        <end position="548"/>
    </location>
</feature>
<keyword evidence="9" id="KW-0378">Hydrolase</keyword>
<evidence type="ECO:0000256" key="2">
    <source>
        <dbReference type="ARBA" id="ARBA00001947"/>
    </source>
</evidence>
<dbReference type="OrthoDB" id="5290005at2"/>
<evidence type="ECO:0000313" key="16">
    <source>
        <dbReference type="Proteomes" id="UP000028725"/>
    </source>
</evidence>
<dbReference type="SUPFAM" id="SSF56281">
    <property type="entry name" value="Metallo-hydrolase/oxidoreductase"/>
    <property type="match status" value="1"/>
</dbReference>
<comment type="similarity">
    <text evidence="4">Belongs to the metallo-beta-lactamase superfamily. Class-B beta-lactamase family.</text>
</comment>
<dbReference type="EC" id="3.5.2.6" evidence="5"/>
<evidence type="ECO:0000256" key="9">
    <source>
        <dbReference type="ARBA" id="ARBA00022801"/>
    </source>
</evidence>
<dbReference type="RefSeq" id="WP_044188971.1">
    <property type="nucleotide sequence ID" value="NZ_JMCB01000006.1"/>
</dbReference>
<dbReference type="SMART" id="SM00849">
    <property type="entry name" value="Lactamase_B"/>
    <property type="match status" value="1"/>
</dbReference>
<keyword evidence="7 13" id="KW-0732">Signal</keyword>
<dbReference type="Pfam" id="PF00753">
    <property type="entry name" value="Lactamase_B"/>
    <property type="match status" value="1"/>
</dbReference>
<keyword evidence="8" id="KW-0574">Periplasm</keyword>
<dbReference type="PROSITE" id="PS00743">
    <property type="entry name" value="BETA_LACTAMASE_B_1"/>
    <property type="match status" value="1"/>
</dbReference>
<keyword evidence="6" id="KW-0479">Metal-binding</keyword>
<dbReference type="EMBL" id="JMCB01000006">
    <property type="protein sequence ID" value="KFE68312.1"/>
    <property type="molecule type" value="Genomic_DNA"/>
</dbReference>
<evidence type="ECO:0000313" key="15">
    <source>
        <dbReference type="EMBL" id="KFE68312.1"/>
    </source>
</evidence>
<dbReference type="GO" id="GO:0046677">
    <property type="term" value="P:response to antibiotic"/>
    <property type="evidence" value="ECO:0007669"/>
    <property type="project" value="UniProtKB-KW"/>
</dbReference>
<evidence type="ECO:0000256" key="3">
    <source>
        <dbReference type="ARBA" id="ARBA00004418"/>
    </source>
</evidence>
<keyword evidence="11" id="KW-0046">Antibiotic resistance</keyword>
<feature type="domain" description="Metallo-beta-lactamase" evidence="14">
    <location>
        <begin position="352"/>
        <end position="533"/>
    </location>
</feature>
<dbReference type="PANTHER" id="PTHR42951:SF20">
    <property type="entry name" value="BETA LACTAMASE"/>
    <property type="match status" value="1"/>
</dbReference>
<accession>A0A085WKU9</accession>
<dbReference type="Proteomes" id="UP000028725">
    <property type="component" value="Unassembled WGS sequence"/>
</dbReference>
<comment type="caution">
    <text evidence="15">The sequence shown here is derived from an EMBL/GenBank/DDBJ whole genome shotgun (WGS) entry which is preliminary data.</text>
</comment>
<dbReference type="STRING" id="394096.DB31_7549"/>
<dbReference type="InterPro" id="IPR050855">
    <property type="entry name" value="NDM-1-like"/>
</dbReference>
<protein>
    <recommendedName>
        <fullName evidence="5">beta-lactamase</fullName>
        <ecNumber evidence="5">3.5.2.6</ecNumber>
    </recommendedName>
</protein>
<feature type="compositionally biased region" description="Low complexity" evidence="12">
    <location>
        <begin position="32"/>
        <end position="46"/>
    </location>
</feature>
<evidence type="ECO:0000256" key="6">
    <source>
        <dbReference type="ARBA" id="ARBA00022723"/>
    </source>
</evidence>
<comment type="cofactor">
    <cofactor evidence="2">
        <name>Zn(2+)</name>
        <dbReference type="ChEBI" id="CHEBI:29105"/>
    </cofactor>
</comment>
<keyword evidence="16" id="KW-1185">Reference proteome</keyword>
<evidence type="ECO:0000256" key="10">
    <source>
        <dbReference type="ARBA" id="ARBA00022833"/>
    </source>
</evidence>
<feature type="region of interest" description="Disordered" evidence="12">
    <location>
        <begin position="32"/>
        <end position="52"/>
    </location>
</feature>